<comment type="caution">
    <text evidence="1">The sequence shown here is derived from an EMBL/GenBank/DDBJ whole genome shotgun (WGS) entry which is preliminary data.</text>
</comment>
<keyword evidence="2" id="KW-1185">Reference proteome</keyword>
<protein>
    <submittedName>
        <fullName evidence="1">Uncharacterized protein</fullName>
    </submittedName>
</protein>
<gene>
    <name evidence="1" type="ORF">MSG28_003793</name>
</gene>
<reference evidence="1 2" key="1">
    <citation type="journal article" date="2022" name="Genome Biol. Evol.">
        <title>The Spruce Budworm Genome: Reconstructing the Evolutionary History of Antifreeze Proteins.</title>
        <authorList>
            <person name="Beliveau C."/>
            <person name="Gagne P."/>
            <person name="Picq S."/>
            <person name="Vernygora O."/>
            <person name="Keeling C.I."/>
            <person name="Pinkney K."/>
            <person name="Doucet D."/>
            <person name="Wen F."/>
            <person name="Johnston J.S."/>
            <person name="Maaroufi H."/>
            <person name="Boyle B."/>
            <person name="Laroche J."/>
            <person name="Dewar K."/>
            <person name="Juretic N."/>
            <person name="Blackburn G."/>
            <person name="Nisole A."/>
            <person name="Brunet B."/>
            <person name="Brandao M."/>
            <person name="Lumley L."/>
            <person name="Duan J."/>
            <person name="Quan G."/>
            <person name="Lucarotti C.J."/>
            <person name="Roe A.D."/>
            <person name="Sperling F.A.H."/>
            <person name="Levesque R.C."/>
            <person name="Cusson M."/>
        </authorList>
    </citation>
    <scope>NUCLEOTIDE SEQUENCE [LARGE SCALE GENOMIC DNA]</scope>
    <source>
        <strain evidence="1">Glfc:IPQL:Cfum</strain>
    </source>
</reference>
<name>A0ACC0KHF4_CHOFU</name>
<dbReference type="Proteomes" id="UP001064048">
    <property type="component" value="Chromosome 6"/>
</dbReference>
<evidence type="ECO:0000313" key="2">
    <source>
        <dbReference type="Proteomes" id="UP001064048"/>
    </source>
</evidence>
<evidence type="ECO:0000313" key="1">
    <source>
        <dbReference type="EMBL" id="KAI8435496.1"/>
    </source>
</evidence>
<accession>A0ACC0KHF4</accession>
<sequence>MSLRQQSQRRNNPRKYLPHNLVNHAISSYNFRRFTTRRNDIGKWVVDAAMAYNIRFNGHFFALTAISMTTAISAHMCKVPTSRRRKVEAVLLAASPSTSLGMRRNVRVHVDHVVLQQQRAYGHAAGAHHQYGH</sequence>
<organism evidence="1 2">
    <name type="scientific">Choristoneura fumiferana</name>
    <name type="common">Spruce budworm moth</name>
    <name type="synonym">Archips fumiferana</name>
    <dbReference type="NCBI Taxonomy" id="7141"/>
    <lineage>
        <taxon>Eukaryota</taxon>
        <taxon>Metazoa</taxon>
        <taxon>Ecdysozoa</taxon>
        <taxon>Arthropoda</taxon>
        <taxon>Hexapoda</taxon>
        <taxon>Insecta</taxon>
        <taxon>Pterygota</taxon>
        <taxon>Neoptera</taxon>
        <taxon>Endopterygota</taxon>
        <taxon>Lepidoptera</taxon>
        <taxon>Glossata</taxon>
        <taxon>Ditrysia</taxon>
        <taxon>Tortricoidea</taxon>
        <taxon>Tortricidae</taxon>
        <taxon>Tortricinae</taxon>
        <taxon>Choristoneura</taxon>
    </lineage>
</organism>
<proteinExistence type="predicted"/>
<dbReference type="EMBL" id="CM046106">
    <property type="protein sequence ID" value="KAI8435496.1"/>
    <property type="molecule type" value="Genomic_DNA"/>
</dbReference>